<dbReference type="GO" id="GO:0004788">
    <property type="term" value="F:thiamine diphosphokinase activity"/>
    <property type="evidence" value="ECO:0007669"/>
    <property type="project" value="UniProtKB-UniRule"/>
</dbReference>
<dbReference type="NCBIfam" id="TIGR01378">
    <property type="entry name" value="thi_PPkinase"/>
    <property type="match status" value="1"/>
</dbReference>
<dbReference type="InterPro" id="IPR007371">
    <property type="entry name" value="TPK_catalytic"/>
</dbReference>
<organism evidence="7 8">
    <name type="scientific">Atopobium minutum</name>
    <dbReference type="NCBI Taxonomy" id="1381"/>
    <lineage>
        <taxon>Bacteria</taxon>
        <taxon>Bacillati</taxon>
        <taxon>Actinomycetota</taxon>
        <taxon>Coriobacteriia</taxon>
        <taxon>Coriobacteriales</taxon>
        <taxon>Atopobiaceae</taxon>
        <taxon>Atopobium</taxon>
    </lineage>
</organism>
<evidence type="ECO:0000313" key="7">
    <source>
        <dbReference type="EMBL" id="SEB45902.1"/>
    </source>
</evidence>
<dbReference type="EMBL" id="FNSH01000001">
    <property type="protein sequence ID" value="SEB45902.1"/>
    <property type="molecule type" value="Genomic_DNA"/>
</dbReference>
<dbReference type="EC" id="2.7.6.2" evidence="5"/>
<dbReference type="AlphaFoldDB" id="A0AB38A515"/>
<evidence type="ECO:0000256" key="3">
    <source>
        <dbReference type="ARBA" id="ARBA00022777"/>
    </source>
</evidence>
<dbReference type="RefSeq" id="WP_002563529.1">
    <property type="nucleotide sequence ID" value="NZ_CALJSN010000006.1"/>
</dbReference>
<comment type="caution">
    <text evidence="7">The sequence shown here is derived from an EMBL/GenBank/DDBJ whole genome shotgun (WGS) entry which is preliminary data.</text>
</comment>
<evidence type="ECO:0000256" key="4">
    <source>
        <dbReference type="ARBA" id="ARBA00022840"/>
    </source>
</evidence>
<dbReference type="InterPro" id="IPR053149">
    <property type="entry name" value="TPK"/>
</dbReference>
<dbReference type="InterPro" id="IPR036759">
    <property type="entry name" value="TPK_catalytic_sf"/>
</dbReference>
<evidence type="ECO:0000313" key="8">
    <source>
        <dbReference type="Proteomes" id="UP000183687"/>
    </source>
</evidence>
<dbReference type="Proteomes" id="UP000183687">
    <property type="component" value="Unassembled WGS sequence"/>
</dbReference>
<keyword evidence="4" id="KW-0067">ATP-binding</keyword>
<evidence type="ECO:0000256" key="2">
    <source>
        <dbReference type="ARBA" id="ARBA00022741"/>
    </source>
</evidence>
<keyword evidence="2" id="KW-0547">Nucleotide-binding</keyword>
<dbReference type="PANTHER" id="PTHR41299">
    <property type="entry name" value="THIAMINE PYROPHOSPHOKINASE"/>
    <property type="match status" value="1"/>
</dbReference>
<evidence type="ECO:0000256" key="1">
    <source>
        <dbReference type="ARBA" id="ARBA00022679"/>
    </source>
</evidence>
<keyword evidence="3" id="KW-0418">Kinase</keyword>
<evidence type="ECO:0000256" key="5">
    <source>
        <dbReference type="NCBIfam" id="TIGR01378"/>
    </source>
</evidence>
<dbReference type="GO" id="GO:0016301">
    <property type="term" value="F:kinase activity"/>
    <property type="evidence" value="ECO:0007669"/>
    <property type="project" value="UniProtKB-KW"/>
</dbReference>
<dbReference type="GO" id="GO:0009229">
    <property type="term" value="P:thiamine diphosphate biosynthetic process"/>
    <property type="evidence" value="ECO:0007669"/>
    <property type="project" value="InterPro"/>
</dbReference>
<sequence length="225" mass="24021">MQQTTHTVLLIAGSPEPSSADLIRKLSQDAQCIIAVDRGANALIRAGVVPDLFVGDADTISAEARAWIEDKRVPAKLFSPEKDYTDLDLACKAAAAYGQDNHVRVQLVVSCATGGKPDHALCVYGVMAHYAQLCPTLVEDDFICKVLSDTGTASWTLTEDAVGKNFSAVALTPHTVLSEKGFAWEVEQLELPVLLDRGISNRVQTADACISCAQGVVAAFLHTKP</sequence>
<dbReference type="CDD" id="cd07995">
    <property type="entry name" value="TPK"/>
    <property type="match status" value="1"/>
</dbReference>
<feature type="domain" description="Thiamin pyrophosphokinase catalytic" evidence="6">
    <location>
        <begin position="24"/>
        <end position="130"/>
    </location>
</feature>
<dbReference type="Gene3D" id="3.40.50.10240">
    <property type="entry name" value="Thiamin pyrophosphokinase, catalytic domain"/>
    <property type="match status" value="1"/>
</dbReference>
<evidence type="ECO:0000259" key="6">
    <source>
        <dbReference type="Pfam" id="PF04263"/>
    </source>
</evidence>
<keyword evidence="1" id="KW-0808">Transferase</keyword>
<dbReference type="GO" id="GO:0005524">
    <property type="term" value="F:ATP binding"/>
    <property type="evidence" value="ECO:0007669"/>
    <property type="project" value="UniProtKB-KW"/>
</dbReference>
<dbReference type="InterPro" id="IPR006282">
    <property type="entry name" value="Thi_PPkinase"/>
</dbReference>
<dbReference type="GO" id="GO:0006772">
    <property type="term" value="P:thiamine metabolic process"/>
    <property type="evidence" value="ECO:0007669"/>
    <property type="project" value="UniProtKB-UniRule"/>
</dbReference>
<dbReference type="Pfam" id="PF04263">
    <property type="entry name" value="TPK_catalytic"/>
    <property type="match status" value="1"/>
</dbReference>
<proteinExistence type="predicted"/>
<protein>
    <recommendedName>
        <fullName evidence="5">Thiamine diphosphokinase</fullName>
        <ecNumber evidence="5">2.7.6.2</ecNumber>
    </recommendedName>
</protein>
<dbReference type="SUPFAM" id="SSF63999">
    <property type="entry name" value="Thiamin pyrophosphokinase, catalytic domain"/>
    <property type="match status" value="1"/>
</dbReference>
<accession>A0AB38A515</accession>
<dbReference type="PANTHER" id="PTHR41299:SF1">
    <property type="entry name" value="THIAMINE PYROPHOSPHOKINASE"/>
    <property type="match status" value="1"/>
</dbReference>
<reference evidence="7 8" key="1">
    <citation type="submission" date="2016-10" db="EMBL/GenBank/DDBJ databases">
        <authorList>
            <person name="Varghese N."/>
            <person name="Submissions S."/>
        </authorList>
    </citation>
    <scope>NUCLEOTIDE SEQUENCE [LARGE SCALE GENOMIC DNA]</scope>
    <source>
        <strain evidence="7 8">DSM 20586</strain>
    </source>
</reference>
<dbReference type="GO" id="GO:0030975">
    <property type="term" value="F:thiamine binding"/>
    <property type="evidence" value="ECO:0007669"/>
    <property type="project" value="InterPro"/>
</dbReference>
<gene>
    <name evidence="7" type="ORF">SAMN04489746_0289</name>
</gene>
<name>A0AB38A515_9ACTN</name>